<protein>
    <submittedName>
        <fullName evidence="3">Tyrosine kinase receptor Cad96Ca-like</fullName>
    </submittedName>
</protein>
<dbReference type="InterPro" id="IPR001245">
    <property type="entry name" value="Ser-Thr/Tyr_kinase_cat_dom"/>
</dbReference>
<gene>
    <name evidence="3" type="primary">LOC106166809</name>
</gene>
<dbReference type="PANTHER" id="PTHR24416">
    <property type="entry name" value="TYROSINE-PROTEIN KINASE RECEPTOR"/>
    <property type="match status" value="1"/>
</dbReference>
<dbReference type="GO" id="GO:0043235">
    <property type="term" value="C:receptor complex"/>
    <property type="evidence" value="ECO:0007669"/>
    <property type="project" value="TreeGrafter"/>
</dbReference>
<dbReference type="PROSITE" id="PS50011">
    <property type="entry name" value="PROTEIN_KINASE_DOM"/>
    <property type="match status" value="1"/>
</dbReference>
<dbReference type="RefSeq" id="XP_013400922.1">
    <property type="nucleotide sequence ID" value="XM_013545468.1"/>
</dbReference>
<name>A0A1S3IRT8_LINAN</name>
<evidence type="ECO:0000259" key="1">
    <source>
        <dbReference type="PROSITE" id="PS50011"/>
    </source>
</evidence>
<sequence>MAPESLSDSVYTTKSDMWAYGILLWEIVTLGATPYPTMVSARDLLKEIDQGYRMEKPKHCTPELYQLMTWCWKQDPGCRPTFEELVFHLEKLLKEEMTTHVDLNQYSESAYGNVENKIKGEKL</sequence>
<dbReference type="InterPro" id="IPR050122">
    <property type="entry name" value="RTK"/>
</dbReference>
<dbReference type="SMART" id="SM00219">
    <property type="entry name" value="TyrKc"/>
    <property type="match status" value="1"/>
</dbReference>
<dbReference type="KEGG" id="lak:106166809"/>
<reference evidence="3" key="1">
    <citation type="submission" date="2025-08" db="UniProtKB">
        <authorList>
            <consortium name="RefSeq"/>
        </authorList>
    </citation>
    <scope>IDENTIFICATION</scope>
    <source>
        <tissue evidence="3">Gonads</tissue>
    </source>
</reference>
<dbReference type="GO" id="GO:0005886">
    <property type="term" value="C:plasma membrane"/>
    <property type="evidence" value="ECO:0007669"/>
    <property type="project" value="TreeGrafter"/>
</dbReference>
<dbReference type="GO" id="GO:0005524">
    <property type="term" value="F:ATP binding"/>
    <property type="evidence" value="ECO:0007669"/>
    <property type="project" value="InterPro"/>
</dbReference>
<dbReference type="InterPro" id="IPR011009">
    <property type="entry name" value="Kinase-like_dom_sf"/>
</dbReference>
<evidence type="ECO:0000313" key="3">
    <source>
        <dbReference type="RefSeq" id="XP_013400922.1"/>
    </source>
</evidence>
<dbReference type="SUPFAM" id="SSF56112">
    <property type="entry name" value="Protein kinase-like (PK-like)"/>
    <property type="match status" value="1"/>
</dbReference>
<accession>A0A1S3IRT8</accession>
<evidence type="ECO:0000313" key="2">
    <source>
        <dbReference type="Proteomes" id="UP000085678"/>
    </source>
</evidence>
<keyword evidence="2" id="KW-1185">Reference proteome</keyword>
<feature type="domain" description="Protein kinase" evidence="1">
    <location>
        <begin position="1"/>
        <end position="93"/>
    </location>
</feature>
<dbReference type="FunFam" id="1.10.510.10:FF:001927">
    <property type="entry name" value="Receptor protein-tyrosine kinase"/>
    <property type="match status" value="1"/>
</dbReference>
<dbReference type="OrthoDB" id="28230at2759"/>
<dbReference type="Gene3D" id="1.10.510.10">
    <property type="entry name" value="Transferase(Phosphotransferase) domain 1"/>
    <property type="match status" value="1"/>
</dbReference>
<organism evidence="2 3">
    <name type="scientific">Lingula anatina</name>
    <name type="common">Brachiopod</name>
    <name type="synonym">Lingula unguis</name>
    <dbReference type="NCBI Taxonomy" id="7574"/>
    <lineage>
        <taxon>Eukaryota</taxon>
        <taxon>Metazoa</taxon>
        <taxon>Spiralia</taxon>
        <taxon>Lophotrochozoa</taxon>
        <taxon>Brachiopoda</taxon>
        <taxon>Linguliformea</taxon>
        <taxon>Lingulata</taxon>
        <taxon>Lingulida</taxon>
        <taxon>Linguloidea</taxon>
        <taxon>Lingulidae</taxon>
        <taxon>Lingula</taxon>
    </lineage>
</organism>
<dbReference type="InParanoid" id="A0A1S3IRT8"/>
<dbReference type="Pfam" id="PF07714">
    <property type="entry name" value="PK_Tyr_Ser-Thr"/>
    <property type="match status" value="1"/>
</dbReference>
<dbReference type="GO" id="GO:0007169">
    <property type="term" value="P:cell surface receptor protein tyrosine kinase signaling pathway"/>
    <property type="evidence" value="ECO:0007669"/>
    <property type="project" value="TreeGrafter"/>
</dbReference>
<dbReference type="PRINTS" id="PR00109">
    <property type="entry name" value="TYRKINASE"/>
</dbReference>
<proteinExistence type="predicted"/>
<dbReference type="GeneID" id="106166809"/>
<dbReference type="GO" id="GO:0004714">
    <property type="term" value="F:transmembrane receptor protein tyrosine kinase activity"/>
    <property type="evidence" value="ECO:0007669"/>
    <property type="project" value="TreeGrafter"/>
</dbReference>
<dbReference type="Proteomes" id="UP000085678">
    <property type="component" value="Unplaced"/>
</dbReference>
<dbReference type="InterPro" id="IPR000719">
    <property type="entry name" value="Prot_kinase_dom"/>
</dbReference>
<dbReference type="InterPro" id="IPR020635">
    <property type="entry name" value="Tyr_kinase_cat_dom"/>
</dbReference>
<dbReference type="PANTHER" id="PTHR24416:SF617">
    <property type="entry name" value="RET ONCOGENE, ISOFORM A"/>
    <property type="match status" value="1"/>
</dbReference>
<dbReference type="AlphaFoldDB" id="A0A1S3IRT8"/>